<dbReference type="InterPro" id="IPR036777">
    <property type="entry name" value="Channel_Tsx-like_sf"/>
</dbReference>
<gene>
    <name evidence="2" type="ORF">RD110_23085</name>
</gene>
<keyword evidence="2" id="KW-0946">Virion</keyword>
<feature type="signal peptide" evidence="1">
    <location>
        <begin position="1"/>
        <end position="24"/>
    </location>
</feature>
<sequence>MKPQTMGALALAAAAGFGFNTAQAAEWSDTSIGYRYGTRFAEPYNPSKIEKSIVNFTHLSGYKYGTNFINADFLMSDGKENDAHEIYIVYRHTLDLGKVTGKSFAFGPVKGLGLTGGFDVNSKSGDSYESKKRMLVLGPTAFIDVPGFLSVSVLWLNESNKPRTAPAGRHTYDLHPMLNLVWGLPIAKTGLSFEGYMNYIASKGDNEFGGGTAPETNIDATLWYDVGTAAGIGKNTIRVGLGYQYWRNKFGNPHSVTNSTARTPMIRAEYHF</sequence>
<accession>A0A1P8K153</accession>
<evidence type="ECO:0000256" key="1">
    <source>
        <dbReference type="SAM" id="SignalP"/>
    </source>
</evidence>
<protein>
    <submittedName>
        <fullName evidence="2">Outer envelope protein</fullName>
    </submittedName>
</protein>
<dbReference type="GO" id="GO:0009279">
    <property type="term" value="C:cell outer membrane"/>
    <property type="evidence" value="ECO:0007669"/>
    <property type="project" value="InterPro"/>
</dbReference>
<name>A0A1P8K153_9BURK</name>
<reference evidence="2 3" key="1">
    <citation type="submission" date="2017-01" db="EMBL/GenBank/DDBJ databases">
        <authorList>
            <person name="Mah S.A."/>
            <person name="Swanson W.J."/>
            <person name="Moy G.W."/>
            <person name="Vacquier V.D."/>
        </authorList>
    </citation>
    <scope>NUCLEOTIDE SEQUENCE [LARGE SCALE GENOMIC DNA]</scope>
    <source>
        <strain evidence="2 3">DCY110</strain>
    </source>
</reference>
<dbReference type="AlphaFoldDB" id="A0A1P8K153"/>
<keyword evidence="1" id="KW-0732">Signal</keyword>
<dbReference type="Proteomes" id="UP000186609">
    <property type="component" value="Chromosome"/>
</dbReference>
<dbReference type="RefSeq" id="WP_076202295.1">
    <property type="nucleotide sequence ID" value="NZ_CP019236.1"/>
</dbReference>
<keyword evidence="2" id="KW-0261">Viral envelope protein</keyword>
<dbReference type="Gene3D" id="2.40.230.20">
    <property type="entry name" value="Nucleoside-specific channel-forming protein, Tsx-like"/>
    <property type="match status" value="1"/>
</dbReference>
<proteinExistence type="predicted"/>
<feature type="chain" id="PRO_5012794845" evidence="1">
    <location>
        <begin position="25"/>
        <end position="272"/>
    </location>
</feature>
<evidence type="ECO:0000313" key="3">
    <source>
        <dbReference type="Proteomes" id="UP000186609"/>
    </source>
</evidence>
<evidence type="ECO:0000313" key="2">
    <source>
        <dbReference type="EMBL" id="APW39729.1"/>
    </source>
</evidence>
<organism evidence="2 3">
    <name type="scientific">Rhodoferax koreensis</name>
    <dbReference type="NCBI Taxonomy" id="1842727"/>
    <lineage>
        <taxon>Bacteria</taxon>
        <taxon>Pseudomonadati</taxon>
        <taxon>Pseudomonadota</taxon>
        <taxon>Betaproteobacteria</taxon>
        <taxon>Burkholderiales</taxon>
        <taxon>Comamonadaceae</taxon>
        <taxon>Rhodoferax</taxon>
    </lineage>
</organism>
<dbReference type="SUPFAM" id="SSF111364">
    <property type="entry name" value="Tsx-like channel"/>
    <property type="match status" value="1"/>
</dbReference>
<dbReference type="KEGG" id="rhy:RD110_23085"/>
<keyword evidence="3" id="KW-1185">Reference proteome</keyword>
<dbReference type="STRING" id="1842727.RD110_23085"/>
<dbReference type="EMBL" id="CP019236">
    <property type="protein sequence ID" value="APW39729.1"/>
    <property type="molecule type" value="Genomic_DNA"/>
</dbReference>